<dbReference type="EMBL" id="BSEJ01000014">
    <property type="protein sequence ID" value="GLJ62507.1"/>
    <property type="molecule type" value="Genomic_DNA"/>
</dbReference>
<proteinExistence type="predicted"/>
<protein>
    <submittedName>
        <fullName evidence="2">Uncharacterized protein</fullName>
    </submittedName>
</protein>
<dbReference type="Proteomes" id="UP001142462">
    <property type="component" value="Unassembled WGS sequence"/>
</dbReference>
<accession>A0A9W6H4K8</accession>
<evidence type="ECO:0000256" key="1">
    <source>
        <dbReference type="SAM" id="MobiDB-lite"/>
    </source>
</evidence>
<organism evidence="2 3">
    <name type="scientific">Microbacterium barkeri</name>
    <dbReference type="NCBI Taxonomy" id="33917"/>
    <lineage>
        <taxon>Bacteria</taxon>
        <taxon>Bacillati</taxon>
        <taxon>Actinomycetota</taxon>
        <taxon>Actinomycetes</taxon>
        <taxon>Micrococcales</taxon>
        <taxon>Microbacteriaceae</taxon>
        <taxon>Microbacterium</taxon>
    </lineage>
</organism>
<feature type="region of interest" description="Disordered" evidence="1">
    <location>
        <begin position="64"/>
        <end position="94"/>
    </location>
</feature>
<reference evidence="2" key="1">
    <citation type="journal article" date="2014" name="Int. J. Syst. Evol. Microbiol.">
        <title>Complete genome sequence of Corynebacterium casei LMG S-19264T (=DSM 44701T), isolated from a smear-ripened cheese.</title>
        <authorList>
            <consortium name="US DOE Joint Genome Institute (JGI-PGF)"/>
            <person name="Walter F."/>
            <person name="Albersmeier A."/>
            <person name="Kalinowski J."/>
            <person name="Ruckert C."/>
        </authorList>
    </citation>
    <scope>NUCLEOTIDE SEQUENCE</scope>
    <source>
        <strain evidence="2">VKM Ac-1020</strain>
    </source>
</reference>
<name>A0A9W6H4K8_9MICO</name>
<evidence type="ECO:0000313" key="3">
    <source>
        <dbReference type="Proteomes" id="UP001142462"/>
    </source>
</evidence>
<comment type="caution">
    <text evidence="2">The sequence shown here is derived from an EMBL/GenBank/DDBJ whole genome shotgun (WGS) entry which is preliminary data.</text>
</comment>
<keyword evidence="3" id="KW-1185">Reference proteome</keyword>
<reference evidence="2" key="2">
    <citation type="submission" date="2023-01" db="EMBL/GenBank/DDBJ databases">
        <authorList>
            <person name="Sun Q."/>
            <person name="Evtushenko L."/>
        </authorList>
    </citation>
    <scope>NUCLEOTIDE SEQUENCE</scope>
    <source>
        <strain evidence="2">VKM Ac-1020</strain>
    </source>
</reference>
<dbReference type="AlphaFoldDB" id="A0A9W6H4K8"/>
<gene>
    <name evidence="2" type="ORF">GCM10017576_26380</name>
</gene>
<feature type="compositionally biased region" description="Basic residues" evidence="1">
    <location>
        <begin position="85"/>
        <end position="94"/>
    </location>
</feature>
<evidence type="ECO:0000313" key="2">
    <source>
        <dbReference type="EMBL" id="GLJ62507.1"/>
    </source>
</evidence>
<sequence length="94" mass="10191">MNTPGAVVGTDVVGAVVGVEVAEGVGSGSVPWPVPTLLAHPARERRTPAARRGASARRIMLSTLSERMARRRRRTPIVMQSRRTGLGRRPGRRR</sequence>